<dbReference type="CDD" id="cd06850">
    <property type="entry name" value="biotinyl_domain"/>
    <property type="match status" value="1"/>
</dbReference>
<evidence type="ECO:0000256" key="1">
    <source>
        <dbReference type="ARBA" id="ARBA00001953"/>
    </source>
</evidence>
<dbReference type="InterPro" id="IPR000089">
    <property type="entry name" value="Biotin_lipoyl"/>
</dbReference>
<dbReference type="Gene3D" id="2.40.50.100">
    <property type="match status" value="1"/>
</dbReference>
<evidence type="ECO:0000256" key="4">
    <source>
        <dbReference type="ARBA" id="ARBA00022840"/>
    </source>
</evidence>
<proteinExistence type="predicted"/>
<dbReference type="InterPro" id="IPR011054">
    <property type="entry name" value="Rudment_hybrid_motif"/>
</dbReference>
<dbReference type="SUPFAM" id="SSF51246">
    <property type="entry name" value="Rudiment single hybrid motif"/>
    <property type="match status" value="1"/>
</dbReference>
<keyword evidence="2" id="KW-0436">Ligase</keyword>
<dbReference type="SUPFAM" id="SSF56059">
    <property type="entry name" value="Glutathione synthetase ATP-binding domain-like"/>
    <property type="match status" value="1"/>
</dbReference>
<dbReference type="Pfam" id="PF02785">
    <property type="entry name" value="Biotin_carb_C"/>
    <property type="match status" value="1"/>
</dbReference>
<dbReference type="Pfam" id="PF02786">
    <property type="entry name" value="CPSase_L_D2"/>
    <property type="match status" value="1"/>
</dbReference>
<dbReference type="InterPro" id="IPR011053">
    <property type="entry name" value="Single_hybrid_motif"/>
</dbReference>
<evidence type="ECO:0000259" key="7">
    <source>
        <dbReference type="PROSITE" id="PS50968"/>
    </source>
</evidence>
<sequence>MSFSKILIANRGEIACRVIRTARRLGYGTVAVFSDADRDAPHVQQADEAVHIGGSAAADSYLKVDAILDAAARTGADAIHPGYGFLSENAAFARACEAAGLVFIGPPASAIEAMGDKALAKRRMLEAGVPCAPGYMGSEQSDDVLKAEALALGFPLLVKAVAGGGGRGMRLVREAAELDAAIAGARREATSAFGDGTLMLERLIDHGRHIEIQVFADAHGHAVHLGERDCTAQRRRQKVIEEAPSPVVSADMREAMGRDAVAAALAVGYRGAGTVEFIVDADLRHYFLEMNTRLQVEHPVTEAITGFDLVEWQLRVAAGQPLPARQEDIRFNGHAIEARLYAEDPYNGFAPQTGPVLLWRPNEATAGDVRVDNGIAEGGEVSPHYDPMVAKLIVHGRDRDDAIRRLRAALADAPLIGLRHNARFLSDLVSHPAFRQARMTTTLIDQWQAEGDAVLQRPVPSAEVWCLAAAVMALRDGTGWRADSVAGYGLTLACDDSRHAMRVAVDRSGLVQVLHDGHTRELRILSLDDGCLRYEAGGVRRRATVVFDGATLHLAVGADVHVFSEVSPFPEQDTRGDPSRAVAPVAGRVAHVSVAVGETVGEGHALVCVEAMKMEMWLHAQAGGRVSAVHVKVGDQVELNTLLVELELAGSDDNDSNNQET</sequence>
<keyword evidence="4 6" id="KW-0067">ATP-binding</keyword>
<dbReference type="SMART" id="SM00878">
    <property type="entry name" value="Biotin_carb_C"/>
    <property type="match status" value="1"/>
</dbReference>
<dbReference type="InterPro" id="IPR011761">
    <property type="entry name" value="ATP-grasp"/>
</dbReference>
<dbReference type="InterPro" id="IPR050856">
    <property type="entry name" value="Biotin_carboxylase_complex"/>
</dbReference>
<feature type="domain" description="Lipoyl-binding" evidence="7">
    <location>
        <begin position="572"/>
        <end position="647"/>
    </location>
</feature>
<dbReference type="PANTHER" id="PTHR18866">
    <property type="entry name" value="CARBOXYLASE:PYRUVATE/ACETYL-COA/PROPIONYL-COA CARBOXYLASE"/>
    <property type="match status" value="1"/>
</dbReference>
<dbReference type="PROSITE" id="PS50975">
    <property type="entry name" value="ATP_GRASP"/>
    <property type="match status" value="1"/>
</dbReference>
<dbReference type="EMBL" id="JBHTBX010000003">
    <property type="protein sequence ID" value="MFC7434197.1"/>
    <property type="molecule type" value="Genomic_DNA"/>
</dbReference>
<dbReference type="PANTHER" id="PTHR18866:SF33">
    <property type="entry name" value="METHYLCROTONOYL-COA CARBOXYLASE SUBUNIT ALPHA, MITOCHONDRIAL-RELATED"/>
    <property type="match status" value="1"/>
</dbReference>
<dbReference type="PROSITE" id="PS50968">
    <property type="entry name" value="BIOTINYL_LIPOYL"/>
    <property type="match status" value="1"/>
</dbReference>
<keyword evidence="5" id="KW-0092">Biotin</keyword>
<evidence type="ECO:0000259" key="8">
    <source>
        <dbReference type="PROSITE" id="PS50975"/>
    </source>
</evidence>
<dbReference type="InterPro" id="IPR005481">
    <property type="entry name" value="BC-like_N"/>
</dbReference>
<keyword evidence="3 6" id="KW-0547">Nucleotide-binding</keyword>
<dbReference type="PROSITE" id="PS50979">
    <property type="entry name" value="BC"/>
    <property type="match status" value="1"/>
</dbReference>
<feature type="domain" description="ATP-grasp" evidence="8">
    <location>
        <begin position="121"/>
        <end position="318"/>
    </location>
</feature>
<dbReference type="SUPFAM" id="SSF52440">
    <property type="entry name" value="PreATP-grasp domain"/>
    <property type="match status" value="1"/>
</dbReference>
<dbReference type="Pfam" id="PF00364">
    <property type="entry name" value="Biotin_lipoyl"/>
    <property type="match status" value="1"/>
</dbReference>
<comment type="cofactor">
    <cofactor evidence="1">
        <name>biotin</name>
        <dbReference type="ChEBI" id="CHEBI:57586"/>
    </cofactor>
</comment>
<accession>A0ABW2R7X4</accession>
<protein>
    <submittedName>
        <fullName evidence="10">Acetyl/propionyl/methylcrotonyl-CoA carboxylase subunit alpha</fullName>
    </submittedName>
</protein>
<comment type="caution">
    <text evidence="10">The sequence shown here is derived from an EMBL/GenBank/DDBJ whole genome shotgun (WGS) entry which is preliminary data.</text>
</comment>
<keyword evidence="11" id="KW-1185">Reference proteome</keyword>
<dbReference type="Gene3D" id="3.30.700.40">
    <property type="match status" value="1"/>
</dbReference>
<organism evidence="10 11">
    <name type="scientific">Hydrogenophaga bisanensis</name>
    <dbReference type="NCBI Taxonomy" id="439611"/>
    <lineage>
        <taxon>Bacteria</taxon>
        <taxon>Pseudomonadati</taxon>
        <taxon>Pseudomonadota</taxon>
        <taxon>Betaproteobacteria</taxon>
        <taxon>Burkholderiales</taxon>
        <taxon>Comamonadaceae</taxon>
        <taxon>Hydrogenophaga</taxon>
    </lineage>
</organism>
<dbReference type="InterPro" id="IPR011764">
    <property type="entry name" value="Biotin_carboxylation_dom"/>
</dbReference>
<name>A0ABW2R7X4_9BURK</name>
<dbReference type="Proteomes" id="UP001596495">
    <property type="component" value="Unassembled WGS sequence"/>
</dbReference>
<dbReference type="RefSeq" id="WP_382255216.1">
    <property type="nucleotide sequence ID" value="NZ_JBHTBX010000003.1"/>
</dbReference>
<dbReference type="InterPro" id="IPR005479">
    <property type="entry name" value="CPAse_ATP-bd"/>
</dbReference>
<dbReference type="SUPFAM" id="SSF51230">
    <property type="entry name" value="Single hybrid motif"/>
    <property type="match status" value="1"/>
</dbReference>
<dbReference type="InterPro" id="IPR016185">
    <property type="entry name" value="PreATP-grasp_dom_sf"/>
</dbReference>
<dbReference type="Pfam" id="PF00289">
    <property type="entry name" value="Biotin_carb_N"/>
    <property type="match status" value="1"/>
</dbReference>
<evidence type="ECO:0000256" key="2">
    <source>
        <dbReference type="ARBA" id="ARBA00022598"/>
    </source>
</evidence>
<evidence type="ECO:0000256" key="5">
    <source>
        <dbReference type="ARBA" id="ARBA00023267"/>
    </source>
</evidence>
<dbReference type="InterPro" id="IPR005482">
    <property type="entry name" value="Biotin_COase_C"/>
</dbReference>
<dbReference type="PROSITE" id="PS00867">
    <property type="entry name" value="CPSASE_2"/>
    <property type="match status" value="1"/>
</dbReference>
<reference evidence="11" key="1">
    <citation type="journal article" date="2019" name="Int. J. Syst. Evol. Microbiol.">
        <title>The Global Catalogue of Microorganisms (GCM) 10K type strain sequencing project: providing services to taxonomists for standard genome sequencing and annotation.</title>
        <authorList>
            <consortium name="The Broad Institute Genomics Platform"/>
            <consortium name="The Broad Institute Genome Sequencing Center for Infectious Disease"/>
            <person name="Wu L."/>
            <person name="Ma J."/>
        </authorList>
    </citation>
    <scope>NUCLEOTIDE SEQUENCE [LARGE SCALE GENOMIC DNA]</scope>
    <source>
        <strain evidence="11">CCUG 54518</strain>
    </source>
</reference>
<evidence type="ECO:0000313" key="10">
    <source>
        <dbReference type="EMBL" id="MFC7434197.1"/>
    </source>
</evidence>
<evidence type="ECO:0000256" key="3">
    <source>
        <dbReference type="ARBA" id="ARBA00022741"/>
    </source>
</evidence>
<evidence type="ECO:0000313" key="11">
    <source>
        <dbReference type="Proteomes" id="UP001596495"/>
    </source>
</evidence>
<evidence type="ECO:0000259" key="9">
    <source>
        <dbReference type="PROSITE" id="PS50979"/>
    </source>
</evidence>
<feature type="domain" description="Biotin carboxylation" evidence="9">
    <location>
        <begin position="2"/>
        <end position="449"/>
    </location>
</feature>
<dbReference type="Gene3D" id="3.30.470.20">
    <property type="entry name" value="ATP-grasp fold, B domain"/>
    <property type="match status" value="1"/>
</dbReference>
<gene>
    <name evidence="10" type="ORF">ACFQNJ_06695</name>
</gene>
<evidence type="ECO:0000256" key="6">
    <source>
        <dbReference type="PROSITE-ProRule" id="PRU00409"/>
    </source>
</evidence>